<dbReference type="PANTHER" id="PTHR12358:SF54">
    <property type="entry name" value="SPHINGOSINE KINASE RELATED PROTEIN"/>
    <property type="match status" value="1"/>
</dbReference>
<dbReference type="SMART" id="SM00046">
    <property type="entry name" value="DAGKc"/>
    <property type="match status" value="1"/>
</dbReference>
<accession>A0ABU1Z4G2</accession>
<dbReference type="InterPro" id="IPR017438">
    <property type="entry name" value="ATP-NAD_kinase_N"/>
</dbReference>
<sequence>MMAPAQPTTHMPPSPGSAAASPLFVVFNPAAGSSAEEELAPAVEAACAAAGRRCELLPVAHPRGLADAAREAVRRAHAAGGTVVAAGGDGTINGVAQQVLGSGCRFGVLPRGTFNYFARTHGIPPDLSGALRVLLAEEAMPVQVGLLNERVFLVNASLGLYPRLLEDREAWKSQLGRSRLVAFGAGIKTLLSGHRSLRLTIELQGQSRQVRTPTLFVGNNALQMEQVGLPQARAIDAGHLAGVMLKPVGRASLLALLARGAFGQLGEADQVIHFAFRRLTVTAGAFGSRHIKVATDGEVLRMPLPLRFEVAPQPLMLVRPPGLAQERREARGAGTEGEVAA</sequence>
<dbReference type="SUPFAM" id="SSF111331">
    <property type="entry name" value="NAD kinase/diacylglycerol kinase-like"/>
    <property type="match status" value="1"/>
</dbReference>
<name>A0ABU1Z4G2_9BURK</name>
<protein>
    <submittedName>
        <fullName evidence="7">Diacylglycerol kinase family enzyme</fullName>
    </submittedName>
</protein>
<organism evidence="7 8">
    <name type="scientific">Pelomonas aquatica</name>
    <dbReference type="NCBI Taxonomy" id="431058"/>
    <lineage>
        <taxon>Bacteria</taxon>
        <taxon>Pseudomonadati</taxon>
        <taxon>Pseudomonadota</taxon>
        <taxon>Betaproteobacteria</taxon>
        <taxon>Burkholderiales</taxon>
        <taxon>Sphaerotilaceae</taxon>
        <taxon>Roseateles</taxon>
    </lineage>
</organism>
<gene>
    <name evidence="7" type="ORF">J2X16_000830</name>
</gene>
<comment type="caution">
    <text evidence="7">The sequence shown here is derived from an EMBL/GenBank/DDBJ whole genome shotgun (WGS) entry which is preliminary data.</text>
</comment>
<dbReference type="Pfam" id="PF19279">
    <property type="entry name" value="YegS_C"/>
    <property type="match status" value="1"/>
</dbReference>
<keyword evidence="3 7" id="KW-0418">Kinase</keyword>
<evidence type="ECO:0000259" key="6">
    <source>
        <dbReference type="PROSITE" id="PS50146"/>
    </source>
</evidence>
<dbReference type="Pfam" id="PF00781">
    <property type="entry name" value="DAGK_cat"/>
    <property type="match status" value="1"/>
</dbReference>
<feature type="region of interest" description="Disordered" evidence="5">
    <location>
        <begin position="321"/>
        <end position="341"/>
    </location>
</feature>
<dbReference type="PROSITE" id="PS50146">
    <property type="entry name" value="DAGK"/>
    <property type="match status" value="1"/>
</dbReference>
<keyword evidence="4" id="KW-0067">ATP-binding</keyword>
<dbReference type="InterPro" id="IPR045540">
    <property type="entry name" value="YegS/DAGK_C"/>
</dbReference>
<dbReference type="GO" id="GO:0016301">
    <property type="term" value="F:kinase activity"/>
    <property type="evidence" value="ECO:0007669"/>
    <property type="project" value="UniProtKB-KW"/>
</dbReference>
<dbReference type="PANTHER" id="PTHR12358">
    <property type="entry name" value="SPHINGOSINE KINASE"/>
    <property type="match status" value="1"/>
</dbReference>
<feature type="domain" description="DAGKc" evidence="6">
    <location>
        <begin position="18"/>
        <end position="150"/>
    </location>
</feature>
<evidence type="ECO:0000256" key="3">
    <source>
        <dbReference type="ARBA" id="ARBA00022777"/>
    </source>
</evidence>
<dbReference type="Gene3D" id="2.60.200.40">
    <property type="match status" value="1"/>
</dbReference>
<keyword evidence="8" id="KW-1185">Reference proteome</keyword>
<proteinExistence type="predicted"/>
<reference evidence="7 8" key="1">
    <citation type="submission" date="2023-07" db="EMBL/GenBank/DDBJ databases">
        <title>Sorghum-associated microbial communities from plants grown in Nebraska, USA.</title>
        <authorList>
            <person name="Schachtman D."/>
        </authorList>
    </citation>
    <scope>NUCLEOTIDE SEQUENCE [LARGE SCALE GENOMIC DNA]</scope>
    <source>
        <strain evidence="7 8">BE310</strain>
    </source>
</reference>
<evidence type="ECO:0000313" key="7">
    <source>
        <dbReference type="EMBL" id="MDR7295509.1"/>
    </source>
</evidence>
<dbReference type="InterPro" id="IPR001206">
    <property type="entry name" value="Diacylglycerol_kinase_cat_dom"/>
</dbReference>
<dbReference type="Proteomes" id="UP001180536">
    <property type="component" value="Unassembled WGS sequence"/>
</dbReference>
<dbReference type="InterPro" id="IPR050187">
    <property type="entry name" value="Lipid_Phosphate_FormReg"/>
</dbReference>
<evidence type="ECO:0000256" key="1">
    <source>
        <dbReference type="ARBA" id="ARBA00022679"/>
    </source>
</evidence>
<keyword evidence="2" id="KW-0547">Nucleotide-binding</keyword>
<dbReference type="Gene3D" id="3.40.50.10330">
    <property type="entry name" value="Probable inorganic polyphosphate/atp-NAD kinase, domain 1"/>
    <property type="match status" value="1"/>
</dbReference>
<dbReference type="EMBL" id="JAVDXQ010000001">
    <property type="protein sequence ID" value="MDR7295509.1"/>
    <property type="molecule type" value="Genomic_DNA"/>
</dbReference>
<dbReference type="InterPro" id="IPR016064">
    <property type="entry name" value="NAD/diacylglycerol_kinase_sf"/>
</dbReference>
<evidence type="ECO:0000313" key="8">
    <source>
        <dbReference type="Proteomes" id="UP001180536"/>
    </source>
</evidence>
<evidence type="ECO:0000256" key="2">
    <source>
        <dbReference type="ARBA" id="ARBA00022741"/>
    </source>
</evidence>
<evidence type="ECO:0000256" key="4">
    <source>
        <dbReference type="ARBA" id="ARBA00022840"/>
    </source>
</evidence>
<evidence type="ECO:0000256" key="5">
    <source>
        <dbReference type="SAM" id="MobiDB-lite"/>
    </source>
</evidence>
<keyword evidence="1" id="KW-0808">Transferase</keyword>